<evidence type="ECO:0000256" key="3">
    <source>
        <dbReference type="ARBA" id="ARBA00022898"/>
    </source>
</evidence>
<dbReference type="CDD" id="cd04886">
    <property type="entry name" value="ACT_ThrD-II-like"/>
    <property type="match status" value="1"/>
</dbReference>
<dbReference type="CDD" id="cd01562">
    <property type="entry name" value="Thr-dehyd"/>
    <property type="match status" value="1"/>
</dbReference>
<dbReference type="PANTHER" id="PTHR48078:SF6">
    <property type="entry name" value="L-THREONINE DEHYDRATASE CATABOLIC TDCB"/>
    <property type="match status" value="1"/>
</dbReference>
<protein>
    <submittedName>
        <fullName evidence="7">Threonine ammonia-lyase</fullName>
        <ecNumber evidence="7">4.3.1.19</ecNumber>
    </submittedName>
</protein>
<accession>A0ABW5DMR0</accession>
<dbReference type="GO" id="GO:0004794">
    <property type="term" value="F:threonine deaminase activity"/>
    <property type="evidence" value="ECO:0007669"/>
    <property type="project" value="UniProtKB-EC"/>
</dbReference>
<name>A0ABW5DMR0_9PROT</name>
<keyword evidence="8" id="KW-1185">Reference proteome</keyword>
<dbReference type="InterPro" id="IPR044561">
    <property type="entry name" value="ACT_ThrD-II-like"/>
</dbReference>
<dbReference type="Proteomes" id="UP001597295">
    <property type="component" value="Unassembled WGS sequence"/>
</dbReference>
<feature type="domain" description="Tryptophan synthase beta chain-like PALP" evidence="6">
    <location>
        <begin position="24"/>
        <end position="308"/>
    </location>
</feature>
<dbReference type="NCBIfam" id="TIGR01127">
    <property type="entry name" value="ilvA_1Cterm"/>
    <property type="match status" value="1"/>
</dbReference>
<dbReference type="Gene3D" id="3.40.50.1100">
    <property type="match status" value="2"/>
</dbReference>
<dbReference type="InterPro" id="IPR001926">
    <property type="entry name" value="TrpB-like_PALP"/>
</dbReference>
<comment type="cofactor">
    <cofactor evidence="1">
        <name>pyridoxal 5'-phosphate</name>
        <dbReference type="ChEBI" id="CHEBI:597326"/>
    </cofactor>
</comment>
<organism evidence="7 8">
    <name type="scientific">Lacibacterium aquatile</name>
    <dbReference type="NCBI Taxonomy" id="1168082"/>
    <lineage>
        <taxon>Bacteria</taxon>
        <taxon>Pseudomonadati</taxon>
        <taxon>Pseudomonadota</taxon>
        <taxon>Alphaproteobacteria</taxon>
        <taxon>Rhodospirillales</taxon>
        <taxon>Rhodospirillaceae</taxon>
    </lineage>
</organism>
<dbReference type="InterPro" id="IPR005789">
    <property type="entry name" value="Thr_deHydtase_catblc"/>
</dbReference>
<evidence type="ECO:0000256" key="1">
    <source>
        <dbReference type="ARBA" id="ARBA00001933"/>
    </source>
</evidence>
<evidence type="ECO:0000256" key="5">
    <source>
        <dbReference type="ARBA" id="ARBA00049406"/>
    </source>
</evidence>
<keyword evidence="4 7" id="KW-0456">Lyase</keyword>
<sequence length="408" mass="42516">MDNASGLPVSLADIEAAAERLKGEIVATPTTPAAALLPLVGTSLHLKLETLQRTGSFKERGALNTLKSLSPTEAKRGVIAASAGNHAQGLAYHGTRLGIPVTIVMPAQTPFVKVEKTEGYGAKIVLEGEDFMAAEAEASRLSQESGATLVHPYDDARVIAGQGTIGLEMLAAQPALDTVIVPIGGGGLIGGIATAIKNLRPDIRVVGVQVESFAGMKSVIEGRAAPTGGTTLAEGIAVKSPGHLTRQLVAAYVDEIVTVTEPLIERAIQTLAERQNLVAEGAGASGLAAILADNARWKGRQIGMVVTGGNVDARVLSSILMRGLVRDGRLIRIRAELGDRPGTLALFTQVVAAASGNIVEVVHQRMFLDVSVKNTEIDVVIETRSRSHVAELIAKLIASGFPTRLLDA</sequence>
<keyword evidence="3" id="KW-0663">Pyridoxal phosphate</keyword>
<dbReference type="NCBIfam" id="NF005600">
    <property type="entry name" value="PRK07334.1"/>
    <property type="match status" value="1"/>
</dbReference>
<dbReference type="PANTHER" id="PTHR48078">
    <property type="entry name" value="THREONINE DEHYDRATASE, MITOCHONDRIAL-RELATED"/>
    <property type="match status" value="1"/>
</dbReference>
<comment type="caution">
    <text evidence="7">The sequence shown here is derived from an EMBL/GenBank/DDBJ whole genome shotgun (WGS) entry which is preliminary data.</text>
</comment>
<dbReference type="RefSeq" id="WP_379875337.1">
    <property type="nucleotide sequence ID" value="NZ_JBHUIP010000004.1"/>
</dbReference>
<evidence type="ECO:0000256" key="2">
    <source>
        <dbReference type="ARBA" id="ARBA00010869"/>
    </source>
</evidence>
<comment type="catalytic activity">
    <reaction evidence="5">
        <text>L-serine = pyruvate + NH4(+)</text>
        <dbReference type="Rhea" id="RHEA:19169"/>
        <dbReference type="ChEBI" id="CHEBI:15361"/>
        <dbReference type="ChEBI" id="CHEBI:28938"/>
        <dbReference type="ChEBI" id="CHEBI:33384"/>
        <dbReference type="EC" id="4.3.1.17"/>
    </reaction>
</comment>
<proteinExistence type="inferred from homology"/>
<gene>
    <name evidence="7" type="ORF">ACFSM5_05760</name>
</gene>
<comment type="similarity">
    <text evidence="2">Belongs to the serine/threonine dehydratase family.</text>
</comment>
<evidence type="ECO:0000256" key="4">
    <source>
        <dbReference type="ARBA" id="ARBA00023239"/>
    </source>
</evidence>
<dbReference type="InterPro" id="IPR036052">
    <property type="entry name" value="TrpB-like_PALP_sf"/>
</dbReference>
<dbReference type="SUPFAM" id="SSF53686">
    <property type="entry name" value="Tryptophan synthase beta subunit-like PLP-dependent enzymes"/>
    <property type="match status" value="1"/>
</dbReference>
<evidence type="ECO:0000313" key="8">
    <source>
        <dbReference type="Proteomes" id="UP001597295"/>
    </source>
</evidence>
<dbReference type="Pfam" id="PF00291">
    <property type="entry name" value="PALP"/>
    <property type="match status" value="1"/>
</dbReference>
<dbReference type="InterPro" id="IPR050147">
    <property type="entry name" value="Ser/Thr_Dehydratase"/>
</dbReference>
<dbReference type="EC" id="4.3.1.19" evidence="7"/>
<reference evidence="8" key="1">
    <citation type="journal article" date="2019" name="Int. J. Syst. Evol. Microbiol.">
        <title>The Global Catalogue of Microorganisms (GCM) 10K type strain sequencing project: providing services to taxonomists for standard genome sequencing and annotation.</title>
        <authorList>
            <consortium name="The Broad Institute Genomics Platform"/>
            <consortium name="The Broad Institute Genome Sequencing Center for Infectious Disease"/>
            <person name="Wu L."/>
            <person name="Ma J."/>
        </authorList>
    </citation>
    <scope>NUCLEOTIDE SEQUENCE [LARGE SCALE GENOMIC DNA]</scope>
    <source>
        <strain evidence="8">CGMCC 1.19062</strain>
    </source>
</reference>
<evidence type="ECO:0000313" key="7">
    <source>
        <dbReference type="EMBL" id="MFD2262387.1"/>
    </source>
</evidence>
<dbReference type="EMBL" id="JBHUIP010000004">
    <property type="protein sequence ID" value="MFD2262387.1"/>
    <property type="molecule type" value="Genomic_DNA"/>
</dbReference>
<evidence type="ECO:0000259" key="6">
    <source>
        <dbReference type="Pfam" id="PF00291"/>
    </source>
</evidence>